<dbReference type="EMBL" id="GBXM01059303">
    <property type="protein sequence ID" value="JAH49274.1"/>
    <property type="molecule type" value="Transcribed_RNA"/>
</dbReference>
<reference evidence="1" key="2">
    <citation type="journal article" date="2015" name="Fish Shellfish Immunol.">
        <title>Early steps in the European eel (Anguilla anguilla)-Vibrio vulnificus interaction in the gills: Role of the RtxA13 toxin.</title>
        <authorList>
            <person name="Callol A."/>
            <person name="Pajuelo D."/>
            <person name="Ebbesson L."/>
            <person name="Teles M."/>
            <person name="MacKenzie S."/>
            <person name="Amaro C."/>
        </authorList>
    </citation>
    <scope>NUCLEOTIDE SEQUENCE</scope>
</reference>
<organism evidence="1">
    <name type="scientific">Anguilla anguilla</name>
    <name type="common">European freshwater eel</name>
    <name type="synonym">Muraena anguilla</name>
    <dbReference type="NCBI Taxonomy" id="7936"/>
    <lineage>
        <taxon>Eukaryota</taxon>
        <taxon>Metazoa</taxon>
        <taxon>Chordata</taxon>
        <taxon>Craniata</taxon>
        <taxon>Vertebrata</taxon>
        <taxon>Euteleostomi</taxon>
        <taxon>Actinopterygii</taxon>
        <taxon>Neopterygii</taxon>
        <taxon>Teleostei</taxon>
        <taxon>Anguilliformes</taxon>
        <taxon>Anguillidae</taxon>
        <taxon>Anguilla</taxon>
    </lineage>
</organism>
<evidence type="ECO:0000313" key="1">
    <source>
        <dbReference type="EMBL" id="JAH49274.1"/>
    </source>
</evidence>
<name>A0A0E9T6J3_ANGAN</name>
<reference evidence="1" key="1">
    <citation type="submission" date="2014-11" db="EMBL/GenBank/DDBJ databases">
        <authorList>
            <person name="Amaro Gonzalez C."/>
        </authorList>
    </citation>
    <scope>NUCLEOTIDE SEQUENCE</scope>
</reference>
<dbReference type="AlphaFoldDB" id="A0A0E9T6J3"/>
<proteinExistence type="predicted"/>
<sequence length="16" mass="1952">MSVYFYWERMGVEALA</sequence>
<accession>A0A0E9T6J3</accession>
<protein>
    <submittedName>
        <fullName evidence="1">Uncharacterized protein</fullName>
    </submittedName>
</protein>